<feature type="domain" description="SOCS box" evidence="5">
    <location>
        <begin position="443"/>
        <end position="489"/>
    </location>
</feature>
<dbReference type="SMART" id="SM00248">
    <property type="entry name" value="ANK"/>
    <property type="match status" value="10"/>
</dbReference>
<dbReference type="Gene3D" id="1.10.750.20">
    <property type="entry name" value="SOCS box"/>
    <property type="match status" value="1"/>
</dbReference>
<dbReference type="InterPro" id="IPR036036">
    <property type="entry name" value="SOCS_box-like_dom_sf"/>
</dbReference>
<dbReference type="GO" id="GO:0016567">
    <property type="term" value="P:protein ubiquitination"/>
    <property type="evidence" value="ECO:0007669"/>
    <property type="project" value="UniProtKB-UniPathway"/>
</dbReference>
<feature type="repeat" description="ANK" evidence="4">
    <location>
        <begin position="293"/>
        <end position="325"/>
    </location>
</feature>
<protein>
    <recommendedName>
        <fullName evidence="5">SOCS box domain-containing protein</fullName>
    </recommendedName>
</protein>
<accession>H2YZ11</accession>
<feature type="repeat" description="ANK" evidence="4">
    <location>
        <begin position="98"/>
        <end position="130"/>
    </location>
</feature>
<dbReference type="InterPro" id="IPR036770">
    <property type="entry name" value="Ankyrin_rpt-contain_sf"/>
</dbReference>
<dbReference type="PROSITE" id="PS50088">
    <property type="entry name" value="ANK_REPEAT"/>
    <property type="match status" value="5"/>
</dbReference>
<keyword evidence="7" id="KW-1185">Reference proteome</keyword>
<dbReference type="GO" id="GO:0005737">
    <property type="term" value="C:cytoplasm"/>
    <property type="evidence" value="ECO:0007669"/>
    <property type="project" value="TreeGrafter"/>
</dbReference>
<dbReference type="Gene3D" id="1.25.40.20">
    <property type="entry name" value="Ankyrin repeat-containing domain"/>
    <property type="match status" value="2"/>
</dbReference>
<dbReference type="UniPathway" id="UPA00143"/>
<evidence type="ECO:0000256" key="1">
    <source>
        <dbReference type="ARBA" id="ARBA00004906"/>
    </source>
</evidence>
<proteinExistence type="predicted"/>
<dbReference type="PANTHER" id="PTHR24198">
    <property type="entry name" value="ANKYRIN REPEAT AND PROTEIN KINASE DOMAIN-CONTAINING PROTEIN"/>
    <property type="match status" value="1"/>
</dbReference>
<dbReference type="PRINTS" id="PR01415">
    <property type="entry name" value="ANKYRIN"/>
</dbReference>
<dbReference type="SUPFAM" id="SSF48403">
    <property type="entry name" value="Ankyrin repeat"/>
    <property type="match status" value="1"/>
</dbReference>
<sequence length="513" mass="57433">SPLHAAVRKGHDYCLEALLKAFPDLVNSTNMNGETPLYLAAIHSKLRAAKRLLQYQADPNIGRNSLETPLVAAVDNDHREMALCLINGGANVNKSLNRGWTALHEAVYRNHSQVLELLLAKGGTPNIRDGFGISPVFTSAACGRNQCLEMLLRAGEYMISMVIYDIYAPPLYEACKEGHLDCVITLLSNGADPHLVNCDGLLPIHVASYRGCIEIVERLLPVTDRKMAQECGMSPIHSATKGDHIEILEMLIQHGYDVNVKLTHKRHCSFAVYNDSEEATRMLLEAGAETELDYVKPLLVAVSHSQYDMADLLMTYGADVNASFNEEGGTFPATVAFGLRDYRCVVTMLKQILVSGCDVTKCLSCHMGDRRHSEFSETERKRSVSGINRYFCHYLTEPHNITWCGDAVRYLLQFTGCVRLCSRVVEAVHASEEWEDIQRLAGSPRSLLHLSRLKIRQQLGTRGVREKMTYESLPLPRPLRHYLITHTLARTHTHACTHTRTHTSTSIFTHYHP</sequence>
<dbReference type="CDD" id="cd03587">
    <property type="entry name" value="SOCS"/>
    <property type="match status" value="1"/>
</dbReference>
<evidence type="ECO:0000256" key="4">
    <source>
        <dbReference type="PROSITE-ProRule" id="PRU00023"/>
    </source>
</evidence>
<dbReference type="PANTHER" id="PTHR24198:SF190">
    <property type="entry name" value="DYNEIN HEAVY CHAIN 12, AXONEMAL-LIKE"/>
    <property type="match status" value="1"/>
</dbReference>
<evidence type="ECO:0000256" key="2">
    <source>
        <dbReference type="ARBA" id="ARBA00022737"/>
    </source>
</evidence>
<dbReference type="GO" id="GO:0035556">
    <property type="term" value="P:intracellular signal transduction"/>
    <property type="evidence" value="ECO:0007669"/>
    <property type="project" value="InterPro"/>
</dbReference>
<evidence type="ECO:0000256" key="3">
    <source>
        <dbReference type="ARBA" id="ARBA00023043"/>
    </source>
</evidence>
<dbReference type="HOGENOM" id="CLU_023739_2_0_1"/>
<dbReference type="OMA" id="WTCIKEK"/>
<keyword evidence="3 4" id="KW-0040">ANK repeat</keyword>
<dbReference type="AlphaFoldDB" id="H2YZ11"/>
<dbReference type="InterPro" id="IPR001496">
    <property type="entry name" value="SOCS_box"/>
</dbReference>
<dbReference type="SUPFAM" id="SSF158235">
    <property type="entry name" value="SOCS box-like"/>
    <property type="match status" value="1"/>
</dbReference>
<feature type="repeat" description="ANK" evidence="4">
    <location>
        <begin position="231"/>
        <end position="263"/>
    </location>
</feature>
<dbReference type="Pfam" id="PF12796">
    <property type="entry name" value="Ank_2"/>
    <property type="match status" value="3"/>
</dbReference>
<dbReference type="InParanoid" id="H2YZ11"/>
<name>H2YZ11_CIOSA</name>
<dbReference type="SMART" id="SM00969">
    <property type="entry name" value="SOCS_box"/>
    <property type="match status" value="1"/>
</dbReference>
<keyword evidence="2" id="KW-0677">Repeat</keyword>
<dbReference type="Pfam" id="PF07525">
    <property type="entry name" value="SOCS_box"/>
    <property type="match status" value="1"/>
</dbReference>
<evidence type="ECO:0000259" key="5">
    <source>
        <dbReference type="PROSITE" id="PS50225"/>
    </source>
</evidence>
<reference evidence="6" key="3">
    <citation type="submission" date="2025-09" db="UniProtKB">
        <authorList>
            <consortium name="Ensembl"/>
        </authorList>
    </citation>
    <scope>IDENTIFICATION</scope>
</reference>
<dbReference type="Proteomes" id="UP000007875">
    <property type="component" value="Unassembled WGS sequence"/>
</dbReference>
<evidence type="ECO:0000313" key="7">
    <source>
        <dbReference type="Proteomes" id="UP000007875"/>
    </source>
</evidence>
<dbReference type="InterPro" id="IPR002110">
    <property type="entry name" value="Ankyrin_rpt"/>
</dbReference>
<dbReference type="GeneTree" id="ENSGT00940000155490"/>
<comment type="pathway">
    <text evidence="1">Protein modification; protein ubiquitination.</text>
</comment>
<dbReference type="PROSITE" id="PS50225">
    <property type="entry name" value="SOCS"/>
    <property type="match status" value="1"/>
</dbReference>
<dbReference type="STRING" id="51511.ENSCSAVP00000010572"/>
<feature type="repeat" description="ANK" evidence="4">
    <location>
        <begin position="32"/>
        <end position="64"/>
    </location>
</feature>
<feature type="repeat" description="ANK" evidence="4">
    <location>
        <begin position="170"/>
        <end position="198"/>
    </location>
</feature>
<dbReference type="eggNOG" id="KOG0504">
    <property type="taxonomic scope" value="Eukaryota"/>
</dbReference>
<dbReference type="Ensembl" id="ENSCSAVT00000010701.1">
    <property type="protein sequence ID" value="ENSCSAVP00000010572.1"/>
    <property type="gene ID" value="ENSCSAVG00000006216.1"/>
</dbReference>
<reference evidence="7" key="1">
    <citation type="submission" date="2003-08" db="EMBL/GenBank/DDBJ databases">
        <authorList>
            <person name="Birren B."/>
            <person name="Nusbaum C."/>
            <person name="Abebe A."/>
            <person name="Abouelleil A."/>
            <person name="Adekoya E."/>
            <person name="Ait-zahra M."/>
            <person name="Allen N."/>
            <person name="Allen T."/>
            <person name="An P."/>
            <person name="Anderson M."/>
            <person name="Anderson S."/>
            <person name="Arachchi H."/>
            <person name="Armbruster J."/>
            <person name="Bachantsang P."/>
            <person name="Baldwin J."/>
            <person name="Barry A."/>
            <person name="Bayul T."/>
            <person name="Blitshsteyn B."/>
            <person name="Bloom T."/>
            <person name="Blye J."/>
            <person name="Boguslavskiy L."/>
            <person name="Borowsky M."/>
            <person name="Boukhgalter B."/>
            <person name="Brunache A."/>
            <person name="Butler J."/>
            <person name="Calixte N."/>
            <person name="Calvo S."/>
            <person name="Camarata J."/>
            <person name="Campo K."/>
            <person name="Chang J."/>
            <person name="Cheshatsang Y."/>
            <person name="Citroen M."/>
            <person name="Collymore A."/>
            <person name="Considine T."/>
            <person name="Cook A."/>
            <person name="Cooke P."/>
            <person name="Corum B."/>
            <person name="Cuomo C."/>
            <person name="David R."/>
            <person name="Dawoe T."/>
            <person name="Degray S."/>
            <person name="Dodge S."/>
            <person name="Dooley K."/>
            <person name="Dorje P."/>
            <person name="Dorjee K."/>
            <person name="Dorris L."/>
            <person name="Duffey N."/>
            <person name="Dupes A."/>
            <person name="Elkins T."/>
            <person name="Engels R."/>
            <person name="Erickson J."/>
            <person name="Farina A."/>
            <person name="Faro S."/>
            <person name="Ferreira P."/>
            <person name="Fischer H."/>
            <person name="Fitzgerald M."/>
            <person name="Foley K."/>
            <person name="Gage D."/>
            <person name="Galagan J."/>
            <person name="Gearin G."/>
            <person name="Gnerre S."/>
            <person name="Gnirke A."/>
            <person name="Goyette A."/>
            <person name="Graham J."/>
            <person name="Grandbois E."/>
            <person name="Gyaltsen K."/>
            <person name="Hafez N."/>
            <person name="Hagopian D."/>
            <person name="Hagos B."/>
            <person name="Hall J."/>
            <person name="Hatcher B."/>
            <person name="Heller A."/>
            <person name="Higgins H."/>
            <person name="Honan T."/>
            <person name="Horn A."/>
            <person name="Houde N."/>
            <person name="Hughes L."/>
            <person name="Hulme W."/>
            <person name="Husby E."/>
            <person name="Iliev I."/>
            <person name="Jaffe D."/>
            <person name="Jones C."/>
            <person name="Kamal M."/>
            <person name="Kamat A."/>
            <person name="Kamvysselis M."/>
            <person name="Karlsson E."/>
            <person name="Kells C."/>
            <person name="Kieu A."/>
            <person name="Kisner P."/>
            <person name="Kodira C."/>
            <person name="Kulbokas E."/>
            <person name="Labutti K."/>
            <person name="Lama D."/>
            <person name="Landers T."/>
            <person name="Leger J."/>
            <person name="Levine S."/>
            <person name="Lewis D."/>
            <person name="Lewis T."/>
            <person name="Lindblad-toh K."/>
            <person name="Liu X."/>
            <person name="Lokyitsang T."/>
            <person name="Lokyitsang Y."/>
            <person name="Lucien O."/>
            <person name="Lui A."/>
            <person name="Ma L.J."/>
            <person name="Mabbitt R."/>
            <person name="Macdonald J."/>
            <person name="Maclean C."/>
            <person name="Major J."/>
            <person name="Manning J."/>
            <person name="Marabella R."/>
            <person name="Maru K."/>
            <person name="Matthews C."/>
            <person name="Mauceli E."/>
            <person name="Mccarthy M."/>
            <person name="Mcdonough S."/>
            <person name="Mcghee T."/>
            <person name="Meldrim J."/>
            <person name="Meneus L."/>
            <person name="Mesirov J."/>
            <person name="Mihalev A."/>
            <person name="Mihova T."/>
            <person name="Mikkelsen T."/>
            <person name="Mlenga V."/>
            <person name="Moru K."/>
            <person name="Mozes J."/>
            <person name="Mulrain L."/>
            <person name="Munson G."/>
            <person name="Naylor J."/>
            <person name="Newes C."/>
            <person name="Nguyen C."/>
            <person name="Nguyen N."/>
            <person name="Nguyen T."/>
            <person name="Nicol R."/>
            <person name="Nielsen C."/>
            <person name="Nizzari M."/>
            <person name="Norbu C."/>
            <person name="Norbu N."/>
            <person name="O'donnell P."/>
            <person name="Okoawo O."/>
            <person name="O'leary S."/>
            <person name="Omotosho B."/>
            <person name="O'neill K."/>
            <person name="Osman S."/>
            <person name="Parker S."/>
            <person name="Perrin D."/>
            <person name="Phunkhang P."/>
            <person name="Piqani B."/>
            <person name="Purcell S."/>
            <person name="Rachupka T."/>
            <person name="Ramasamy U."/>
            <person name="Rameau R."/>
            <person name="Ray V."/>
            <person name="Raymond C."/>
            <person name="Retta R."/>
            <person name="Richardson S."/>
            <person name="Rise C."/>
            <person name="Rodriguez J."/>
            <person name="Rogers J."/>
            <person name="Rogov P."/>
            <person name="Rutman M."/>
            <person name="Schupbach R."/>
            <person name="Seaman C."/>
            <person name="Settipalli S."/>
            <person name="Sharpe T."/>
            <person name="Sheridan J."/>
            <person name="Sherpa N."/>
            <person name="Shi J."/>
            <person name="Smirnov S."/>
            <person name="Smith C."/>
            <person name="Sougnez C."/>
            <person name="Spencer B."/>
            <person name="Stalker J."/>
            <person name="Stange-thomann N."/>
            <person name="Stavropoulos S."/>
            <person name="Stetson K."/>
            <person name="Stone C."/>
            <person name="Stone S."/>
            <person name="Stubbs M."/>
            <person name="Talamas J."/>
            <person name="Tchuinga P."/>
            <person name="Tenzing P."/>
            <person name="Tesfaye S."/>
            <person name="Theodore J."/>
            <person name="Thoulutsang Y."/>
            <person name="Topham K."/>
            <person name="Towey S."/>
            <person name="Tsamla T."/>
            <person name="Tsomo N."/>
            <person name="Vallee D."/>
            <person name="Vassiliev H."/>
            <person name="Venkataraman V."/>
            <person name="Vinson J."/>
            <person name="Vo A."/>
            <person name="Wade C."/>
            <person name="Wang S."/>
            <person name="Wangchuk T."/>
            <person name="Wangdi T."/>
            <person name="Whittaker C."/>
            <person name="Wilkinson J."/>
            <person name="Wu Y."/>
            <person name="Wyman D."/>
            <person name="Yadav S."/>
            <person name="Yang S."/>
            <person name="Yang X."/>
            <person name="Yeager S."/>
            <person name="Yee E."/>
            <person name="Young G."/>
            <person name="Zainoun J."/>
            <person name="Zembeck L."/>
            <person name="Zimmer A."/>
            <person name="Zody M."/>
            <person name="Lander E."/>
        </authorList>
    </citation>
    <scope>NUCLEOTIDE SEQUENCE [LARGE SCALE GENOMIC DNA]</scope>
</reference>
<reference evidence="6" key="2">
    <citation type="submission" date="2025-08" db="UniProtKB">
        <authorList>
            <consortium name="Ensembl"/>
        </authorList>
    </citation>
    <scope>IDENTIFICATION</scope>
</reference>
<dbReference type="PROSITE" id="PS50297">
    <property type="entry name" value="ANK_REP_REGION"/>
    <property type="match status" value="3"/>
</dbReference>
<organism evidence="6 7">
    <name type="scientific">Ciona savignyi</name>
    <name type="common">Pacific transparent sea squirt</name>
    <dbReference type="NCBI Taxonomy" id="51511"/>
    <lineage>
        <taxon>Eukaryota</taxon>
        <taxon>Metazoa</taxon>
        <taxon>Chordata</taxon>
        <taxon>Tunicata</taxon>
        <taxon>Ascidiacea</taxon>
        <taxon>Phlebobranchia</taxon>
        <taxon>Cionidae</taxon>
        <taxon>Ciona</taxon>
    </lineage>
</organism>
<evidence type="ECO:0000313" key="6">
    <source>
        <dbReference type="Ensembl" id="ENSCSAVP00000010572.1"/>
    </source>
</evidence>